<accession>A0AAW5R6X3</accession>
<evidence type="ECO:0000256" key="3">
    <source>
        <dbReference type="ARBA" id="ARBA00022475"/>
    </source>
</evidence>
<keyword evidence="6 8" id="KW-0472">Membrane</keyword>
<dbReference type="RefSeq" id="WP_261618000.1">
    <property type="nucleotide sequence ID" value="NZ_JALIDZ010000012.1"/>
</dbReference>
<feature type="transmembrane region" description="Helical" evidence="8">
    <location>
        <begin position="15"/>
        <end position="36"/>
    </location>
</feature>
<dbReference type="Pfam" id="PF02472">
    <property type="entry name" value="ExbD"/>
    <property type="match status" value="1"/>
</dbReference>
<keyword evidence="3" id="KW-1003">Cell membrane</keyword>
<dbReference type="GO" id="GO:0022857">
    <property type="term" value="F:transmembrane transporter activity"/>
    <property type="evidence" value="ECO:0007669"/>
    <property type="project" value="InterPro"/>
</dbReference>
<keyword evidence="7" id="KW-0813">Transport</keyword>
<dbReference type="InterPro" id="IPR003400">
    <property type="entry name" value="ExbD"/>
</dbReference>
<name>A0AAW5R6X3_9HYPH</name>
<keyword evidence="10" id="KW-1185">Reference proteome</keyword>
<sequence length="135" mass="14050">MRLSPPPKRRSDDGIVPLINIVFLLLIFFLIAGTIAPKPEIDVAYPESERSPGANAPADAVYVSADRRISYRGLPVDLGGLAAMVGATNPASQDAPLAVVVDQALPAKELSPVLGTLAAAGVVRIRLITRRGGGS</sequence>
<dbReference type="PANTHER" id="PTHR30558">
    <property type="entry name" value="EXBD MEMBRANE COMPONENT OF PMF-DRIVEN MACROMOLECULE IMPORT SYSTEM"/>
    <property type="match status" value="1"/>
</dbReference>
<dbReference type="PANTHER" id="PTHR30558:SF3">
    <property type="entry name" value="BIOPOLYMER TRANSPORT PROTEIN EXBD-RELATED"/>
    <property type="match status" value="1"/>
</dbReference>
<dbReference type="EMBL" id="JALIDZ010000012">
    <property type="protein sequence ID" value="MCT8974413.1"/>
    <property type="molecule type" value="Genomic_DNA"/>
</dbReference>
<evidence type="ECO:0000256" key="7">
    <source>
        <dbReference type="RuleBase" id="RU003879"/>
    </source>
</evidence>
<keyword evidence="7" id="KW-0653">Protein transport</keyword>
<keyword evidence="5 8" id="KW-1133">Transmembrane helix</keyword>
<evidence type="ECO:0000313" key="9">
    <source>
        <dbReference type="EMBL" id="MCT8974413.1"/>
    </source>
</evidence>
<evidence type="ECO:0000256" key="2">
    <source>
        <dbReference type="ARBA" id="ARBA00005811"/>
    </source>
</evidence>
<evidence type="ECO:0000256" key="1">
    <source>
        <dbReference type="ARBA" id="ARBA00004162"/>
    </source>
</evidence>
<dbReference type="Proteomes" id="UP001320898">
    <property type="component" value="Unassembled WGS sequence"/>
</dbReference>
<dbReference type="GO" id="GO:0015031">
    <property type="term" value="P:protein transport"/>
    <property type="evidence" value="ECO:0007669"/>
    <property type="project" value="UniProtKB-KW"/>
</dbReference>
<reference evidence="9 10" key="1">
    <citation type="submission" date="2022-04" db="EMBL/GenBank/DDBJ databases">
        <authorList>
            <person name="Ye Y.-Q."/>
            <person name="Du Z.-J."/>
        </authorList>
    </citation>
    <scope>NUCLEOTIDE SEQUENCE [LARGE SCALE GENOMIC DNA]</scope>
    <source>
        <strain evidence="9 10">A6E488</strain>
    </source>
</reference>
<evidence type="ECO:0000256" key="6">
    <source>
        <dbReference type="ARBA" id="ARBA00023136"/>
    </source>
</evidence>
<comment type="similarity">
    <text evidence="2 7">Belongs to the ExbD/TolR family.</text>
</comment>
<evidence type="ECO:0000256" key="4">
    <source>
        <dbReference type="ARBA" id="ARBA00022692"/>
    </source>
</evidence>
<evidence type="ECO:0000256" key="8">
    <source>
        <dbReference type="SAM" id="Phobius"/>
    </source>
</evidence>
<proteinExistence type="inferred from homology"/>
<comment type="caution">
    <text evidence="9">The sequence shown here is derived from an EMBL/GenBank/DDBJ whole genome shotgun (WGS) entry which is preliminary data.</text>
</comment>
<keyword evidence="4 7" id="KW-0812">Transmembrane</keyword>
<protein>
    <submittedName>
        <fullName evidence="9">Biopolymer transporter ExbD</fullName>
    </submittedName>
</protein>
<comment type="subcellular location">
    <subcellularLocation>
        <location evidence="1">Cell membrane</location>
        <topology evidence="1">Single-pass membrane protein</topology>
    </subcellularLocation>
    <subcellularLocation>
        <location evidence="7">Cell membrane</location>
        <topology evidence="7">Single-pass type II membrane protein</topology>
    </subcellularLocation>
</comment>
<evidence type="ECO:0000256" key="5">
    <source>
        <dbReference type="ARBA" id="ARBA00022989"/>
    </source>
</evidence>
<gene>
    <name evidence="9" type="ORF">MUB46_21300</name>
</gene>
<dbReference type="AlphaFoldDB" id="A0AAW5R6X3"/>
<evidence type="ECO:0000313" key="10">
    <source>
        <dbReference type="Proteomes" id="UP001320898"/>
    </source>
</evidence>
<organism evidence="9 10">
    <name type="scientific">Microbaculum marinisediminis</name>
    <dbReference type="NCBI Taxonomy" id="2931392"/>
    <lineage>
        <taxon>Bacteria</taxon>
        <taxon>Pseudomonadati</taxon>
        <taxon>Pseudomonadota</taxon>
        <taxon>Alphaproteobacteria</taxon>
        <taxon>Hyphomicrobiales</taxon>
        <taxon>Tepidamorphaceae</taxon>
        <taxon>Microbaculum</taxon>
    </lineage>
</organism>
<dbReference type="GO" id="GO:0005886">
    <property type="term" value="C:plasma membrane"/>
    <property type="evidence" value="ECO:0007669"/>
    <property type="project" value="UniProtKB-SubCell"/>
</dbReference>